<protein>
    <submittedName>
        <fullName evidence="1">Uncharacterized protein</fullName>
    </submittedName>
</protein>
<evidence type="ECO:0000313" key="1">
    <source>
        <dbReference type="EMBL" id="JAH13799.1"/>
    </source>
</evidence>
<accession>A0A0E9QAN1</accession>
<reference evidence="1" key="1">
    <citation type="submission" date="2014-11" db="EMBL/GenBank/DDBJ databases">
        <authorList>
            <person name="Amaro Gonzalez C."/>
        </authorList>
    </citation>
    <scope>NUCLEOTIDE SEQUENCE</scope>
</reference>
<organism evidence="1">
    <name type="scientific">Anguilla anguilla</name>
    <name type="common">European freshwater eel</name>
    <name type="synonym">Muraena anguilla</name>
    <dbReference type="NCBI Taxonomy" id="7936"/>
    <lineage>
        <taxon>Eukaryota</taxon>
        <taxon>Metazoa</taxon>
        <taxon>Chordata</taxon>
        <taxon>Craniata</taxon>
        <taxon>Vertebrata</taxon>
        <taxon>Euteleostomi</taxon>
        <taxon>Actinopterygii</taxon>
        <taxon>Neopterygii</taxon>
        <taxon>Teleostei</taxon>
        <taxon>Anguilliformes</taxon>
        <taxon>Anguillidae</taxon>
        <taxon>Anguilla</taxon>
    </lineage>
</organism>
<dbReference type="EMBL" id="GBXM01094778">
    <property type="protein sequence ID" value="JAH13799.1"/>
    <property type="molecule type" value="Transcribed_RNA"/>
</dbReference>
<reference evidence="1" key="2">
    <citation type="journal article" date="2015" name="Fish Shellfish Immunol.">
        <title>Early steps in the European eel (Anguilla anguilla)-Vibrio vulnificus interaction in the gills: Role of the RtxA13 toxin.</title>
        <authorList>
            <person name="Callol A."/>
            <person name="Pajuelo D."/>
            <person name="Ebbesson L."/>
            <person name="Teles M."/>
            <person name="MacKenzie S."/>
            <person name="Amaro C."/>
        </authorList>
    </citation>
    <scope>NUCLEOTIDE SEQUENCE</scope>
</reference>
<name>A0A0E9QAN1_ANGAN</name>
<sequence>MQTHSHLKKTFHRLQVRNI</sequence>
<dbReference type="AlphaFoldDB" id="A0A0E9QAN1"/>
<proteinExistence type="predicted"/>